<dbReference type="AlphaFoldDB" id="A0A673AZN3"/>
<reference evidence="2" key="2">
    <citation type="submission" date="2025-08" db="UniProtKB">
        <authorList>
            <consortium name="Ensembl"/>
        </authorList>
    </citation>
    <scope>IDENTIFICATION</scope>
</reference>
<reference evidence="2" key="3">
    <citation type="submission" date="2025-09" db="UniProtKB">
        <authorList>
            <consortium name="Ensembl"/>
        </authorList>
    </citation>
    <scope>IDENTIFICATION</scope>
</reference>
<evidence type="ECO:0000256" key="1">
    <source>
        <dbReference type="SAM" id="MobiDB-lite"/>
    </source>
</evidence>
<protein>
    <recommendedName>
        <fullName evidence="4">Transposase Tc1-like domain-containing protein</fullName>
    </recommendedName>
</protein>
<dbReference type="SUPFAM" id="SSF46689">
    <property type="entry name" value="Homeodomain-like"/>
    <property type="match status" value="1"/>
</dbReference>
<evidence type="ECO:0008006" key="4">
    <source>
        <dbReference type="Google" id="ProtNLM"/>
    </source>
</evidence>
<sequence>MLQAGWSRRAVARVFGVHHSTVGRLAERYHTTRSSNDRPRSGQPHVTTAAQDRANRLSHLRDRFRPATRTAAETTGTHHRLVSARTIRNRLQADGIRPYRKYVGSVLTPQHRRTQIQWCNAYRCWTLQRRSQVVFI</sequence>
<dbReference type="InParanoid" id="A0A673AZN3"/>
<accession>A0A673AZN3</accession>
<dbReference type="InterPro" id="IPR009057">
    <property type="entry name" value="Homeodomain-like_sf"/>
</dbReference>
<name>A0A673AZN3_9TELE</name>
<feature type="compositionally biased region" description="Basic and acidic residues" evidence="1">
    <location>
        <begin position="29"/>
        <end position="40"/>
    </location>
</feature>
<dbReference type="Ensembl" id="ENSSORT00005035525.1">
    <property type="protein sequence ID" value="ENSSORP00005034604.1"/>
    <property type="gene ID" value="ENSSORG00005016311.1"/>
</dbReference>
<organism evidence="2 3">
    <name type="scientific">Sphaeramia orbicularis</name>
    <name type="common">orbiculate cardinalfish</name>
    <dbReference type="NCBI Taxonomy" id="375764"/>
    <lineage>
        <taxon>Eukaryota</taxon>
        <taxon>Metazoa</taxon>
        <taxon>Chordata</taxon>
        <taxon>Craniata</taxon>
        <taxon>Vertebrata</taxon>
        <taxon>Euteleostomi</taxon>
        <taxon>Actinopterygii</taxon>
        <taxon>Neopterygii</taxon>
        <taxon>Teleostei</taxon>
        <taxon>Neoteleostei</taxon>
        <taxon>Acanthomorphata</taxon>
        <taxon>Gobiaria</taxon>
        <taxon>Kurtiformes</taxon>
        <taxon>Apogonoidei</taxon>
        <taxon>Apogonidae</taxon>
        <taxon>Apogoninae</taxon>
        <taxon>Sphaeramia</taxon>
    </lineage>
</organism>
<proteinExistence type="predicted"/>
<reference evidence="2" key="1">
    <citation type="submission" date="2019-06" db="EMBL/GenBank/DDBJ databases">
        <authorList>
            <consortium name="Wellcome Sanger Institute Data Sharing"/>
        </authorList>
    </citation>
    <scope>NUCLEOTIDE SEQUENCE [LARGE SCALE GENOMIC DNA]</scope>
</reference>
<dbReference type="Proteomes" id="UP000472271">
    <property type="component" value="Chromosome 15"/>
</dbReference>
<evidence type="ECO:0000313" key="2">
    <source>
        <dbReference type="Ensembl" id="ENSSORP00005034604.1"/>
    </source>
</evidence>
<feature type="region of interest" description="Disordered" evidence="1">
    <location>
        <begin position="29"/>
        <end position="51"/>
    </location>
</feature>
<evidence type="ECO:0000313" key="3">
    <source>
        <dbReference type="Proteomes" id="UP000472271"/>
    </source>
</evidence>
<keyword evidence="3" id="KW-1185">Reference proteome</keyword>